<evidence type="ECO:0000256" key="5">
    <source>
        <dbReference type="ARBA" id="ARBA00022741"/>
    </source>
</evidence>
<dbReference type="InterPro" id="IPR032823">
    <property type="entry name" value="BCA_ABC_TP_C"/>
</dbReference>
<dbReference type="AlphaFoldDB" id="A0A6J7QD09"/>
<dbReference type="PANTHER" id="PTHR45772">
    <property type="entry name" value="CONSERVED COMPONENT OF ABC TRANSPORTER FOR NATURAL AMINO ACIDS-RELATED"/>
    <property type="match status" value="1"/>
</dbReference>
<dbReference type="InterPro" id="IPR027417">
    <property type="entry name" value="P-loop_NTPase"/>
</dbReference>
<dbReference type="Pfam" id="PF02653">
    <property type="entry name" value="BPD_transp_2"/>
    <property type="match status" value="1"/>
</dbReference>
<dbReference type="GO" id="GO:0015658">
    <property type="term" value="F:branched-chain amino acid transmembrane transporter activity"/>
    <property type="evidence" value="ECO:0007669"/>
    <property type="project" value="InterPro"/>
</dbReference>
<protein>
    <submittedName>
        <fullName evidence="11">Unannotated protein</fullName>
    </submittedName>
</protein>
<keyword evidence="3" id="KW-1003">Cell membrane</keyword>
<dbReference type="GO" id="GO:0005524">
    <property type="term" value="F:ATP binding"/>
    <property type="evidence" value="ECO:0007669"/>
    <property type="project" value="UniProtKB-KW"/>
</dbReference>
<dbReference type="PROSITE" id="PS50893">
    <property type="entry name" value="ABC_TRANSPORTER_2"/>
    <property type="match status" value="1"/>
</dbReference>
<name>A0A6J7QD09_9ZZZZ</name>
<proteinExistence type="predicted"/>
<dbReference type="InterPro" id="IPR001851">
    <property type="entry name" value="ABC_transp_permease"/>
</dbReference>
<evidence type="ECO:0000313" key="11">
    <source>
        <dbReference type="EMBL" id="CAB5014805.1"/>
    </source>
</evidence>
<reference evidence="11" key="1">
    <citation type="submission" date="2020-05" db="EMBL/GenBank/DDBJ databases">
        <authorList>
            <person name="Chiriac C."/>
            <person name="Salcher M."/>
            <person name="Ghai R."/>
            <person name="Kavagutti S V."/>
        </authorList>
    </citation>
    <scope>NUCLEOTIDE SEQUENCE</scope>
</reference>
<evidence type="ECO:0000256" key="6">
    <source>
        <dbReference type="ARBA" id="ARBA00022840"/>
    </source>
</evidence>
<accession>A0A6J7QD09</accession>
<dbReference type="InterPro" id="IPR003439">
    <property type="entry name" value="ABC_transporter-like_ATP-bd"/>
</dbReference>
<dbReference type="InterPro" id="IPR051120">
    <property type="entry name" value="ABC_AA/LPS_Transport"/>
</dbReference>
<dbReference type="Pfam" id="PF00005">
    <property type="entry name" value="ABC_tran"/>
    <property type="match status" value="1"/>
</dbReference>
<dbReference type="EMBL" id="CAFBOZ010000214">
    <property type="protein sequence ID" value="CAB5014805.1"/>
    <property type="molecule type" value="Genomic_DNA"/>
</dbReference>
<dbReference type="SUPFAM" id="SSF52540">
    <property type="entry name" value="P-loop containing nucleoside triphosphate hydrolases"/>
    <property type="match status" value="1"/>
</dbReference>
<feature type="transmembrane region" description="Helical" evidence="9">
    <location>
        <begin position="100"/>
        <end position="124"/>
    </location>
</feature>
<feature type="domain" description="ABC transporter" evidence="10">
    <location>
        <begin position="261"/>
        <end position="504"/>
    </location>
</feature>
<dbReference type="Pfam" id="PF12399">
    <property type="entry name" value="BCA_ABC_TP_C"/>
    <property type="match status" value="1"/>
</dbReference>
<gene>
    <name evidence="11" type="ORF">UFOPK3992_01401</name>
</gene>
<evidence type="ECO:0000256" key="8">
    <source>
        <dbReference type="ARBA" id="ARBA00023136"/>
    </source>
</evidence>
<feature type="transmembrane region" description="Helical" evidence="9">
    <location>
        <begin position="25"/>
        <end position="43"/>
    </location>
</feature>
<evidence type="ECO:0000256" key="9">
    <source>
        <dbReference type="SAM" id="Phobius"/>
    </source>
</evidence>
<evidence type="ECO:0000256" key="3">
    <source>
        <dbReference type="ARBA" id="ARBA00022475"/>
    </source>
</evidence>
<evidence type="ECO:0000256" key="1">
    <source>
        <dbReference type="ARBA" id="ARBA00004651"/>
    </source>
</evidence>
<organism evidence="11">
    <name type="scientific">freshwater metagenome</name>
    <dbReference type="NCBI Taxonomy" id="449393"/>
    <lineage>
        <taxon>unclassified sequences</taxon>
        <taxon>metagenomes</taxon>
        <taxon>ecological metagenomes</taxon>
    </lineage>
</organism>
<evidence type="ECO:0000259" key="10">
    <source>
        <dbReference type="PROSITE" id="PS50893"/>
    </source>
</evidence>
<dbReference type="GO" id="GO:0005886">
    <property type="term" value="C:plasma membrane"/>
    <property type="evidence" value="ECO:0007669"/>
    <property type="project" value="UniProtKB-SubCell"/>
</dbReference>
<dbReference type="CDD" id="cd03219">
    <property type="entry name" value="ABC_Mj1267_LivG_branched"/>
    <property type="match status" value="1"/>
</dbReference>
<evidence type="ECO:0000256" key="4">
    <source>
        <dbReference type="ARBA" id="ARBA00022692"/>
    </source>
</evidence>
<sequence>MQGTLIDSPTLFGFPIDAGAHPGRYGIVTLVGLVLMVLMVGNLRRGRSGRRLIAVRTNERAAAALGISVRSAKLYAFGVAAGLAALGGVLLAFRQTSLGFAGYTAFGSITLVANAVIGGLGYLAGPAFGGTIASGGLDARILDNFGDGVSRWIPLIGGVSVILLVLLNQDGVVKETIGQAGLVRSMLQKAKRPRMATSIFVIVVSVFFMWLAWLWHVWQVAVVIAVCAVIKLVRKPWSPPPPTTLDDAVVAEQTRVAPRTLEVQGATVRYGGTTAVNQVSLTITPGEILGLIGPNGAGKTSFIDAVTGFTPMSEGRLILDGNDITDWATVKRARNGIARSFQSLELFEDSSVIDNLRAASDPRDFLSYLRDLVYPVSPPLPAEVVSAVREFKLGDDLDTQVEDLSYGKRRLLAIARAVAGQPSILLLDEPAAGLTESETAELAHLVKRLASEWGMAVLLVEHDINFVMSVCDQIVVLDFGKKISEGTPDVVRNDPIVIAAYLGEDDPTDDEHLGVMA</sequence>
<keyword evidence="8 9" id="KW-0472">Membrane</keyword>
<keyword evidence="5" id="KW-0547">Nucleotide-binding</keyword>
<dbReference type="CDD" id="cd06581">
    <property type="entry name" value="TM_PBP1_LivM_like"/>
    <property type="match status" value="1"/>
</dbReference>
<evidence type="ECO:0000256" key="7">
    <source>
        <dbReference type="ARBA" id="ARBA00022989"/>
    </source>
</evidence>
<dbReference type="InterPro" id="IPR043428">
    <property type="entry name" value="LivM-like"/>
</dbReference>
<comment type="subcellular location">
    <subcellularLocation>
        <location evidence="1">Cell membrane</location>
        <topology evidence="1">Multi-pass membrane protein</topology>
    </subcellularLocation>
</comment>
<dbReference type="InterPro" id="IPR003593">
    <property type="entry name" value="AAA+_ATPase"/>
</dbReference>
<keyword evidence="4 9" id="KW-0812">Transmembrane</keyword>
<keyword evidence="2" id="KW-0813">Transport</keyword>
<dbReference type="GO" id="GO:0016887">
    <property type="term" value="F:ATP hydrolysis activity"/>
    <property type="evidence" value="ECO:0007669"/>
    <property type="project" value="InterPro"/>
</dbReference>
<dbReference type="SMART" id="SM00382">
    <property type="entry name" value="AAA"/>
    <property type="match status" value="1"/>
</dbReference>
<keyword evidence="6" id="KW-0067">ATP-binding</keyword>
<evidence type="ECO:0000256" key="2">
    <source>
        <dbReference type="ARBA" id="ARBA00022448"/>
    </source>
</evidence>
<feature type="transmembrane region" description="Helical" evidence="9">
    <location>
        <begin position="194"/>
        <end position="211"/>
    </location>
</feature>
<feature type="transmembrane region" description="Helical" evidence="9">
    <location>
        <begin position="74"/>
        <end position="94"/>
    </location>
</feature>
<dbReference type="Gene3D" id="3.40.50.300">
    <property type="entry name" value="P-loop containing nucleotide triphosphate hydrolases"/>
    <property type="match status" value="1"/>
</dbReference>
<keyword evidence="7 9" id="KW-1133">Transmembrane helix</keyword>